<dbReference type="EMBL" id="JPHZ01000007">
    <property type="protein sequence ID" value="KLT91512.1"/>
    <property type="molecule type" value="Genomic_DNA"/>
</dbReference>
<reference evidence="2 3" key="1">
    <citation type="submission" date="2014-07" db="EMBL/GenBank/DDBJ databases">
        <authorList>
            <person name="Harkins D.M."/>
            <person name="Lesho E."/>
            <person name="Waterman P.E."/>
            <person name="Chan A."/>
            <person name="Fouts D.E."/>
        </authorList>
    </citation>
    <scope>NUCLEOTIDE SEQUENCE [LARGE SCALE GENOMIC DNA]</scope>
    <source>
        <strain evidence="2 3">MRSN 3527</strain>
    </source>
</reference>
<protein>
    <submittedName>
        <fullName evidence="2">DNA circularization protein N-terminal domain protein</fullName>
    </submittedName>
</protein>
<organism evidence="2 3">
    <name type="scientific">Acinetobacter baumannii MRSN 3527</name>
    <dbReference type="NCBI Taxonomy" id="1409923"/>
    <lineage>
        <taxon>Bacteria</taxon>
        <taxon>Pseudomonadati</taxon>
        <taxon>Pseudomonadota</taxon>
        <taxon>Gammaproteobacteria</taxon>
        <taxon>Moraxellales</taxon>
        <taxon>Moraxellaceae</taxon>
        <taxon>Acinetobacter</taxon>
        <taxon>Acinetobacter calcoaceticus/baumannii complex</taxon>
    </lineage>
</organism>
<evidence type="ECO:0000259" key="1">
    <source>
        <dbReference type="Pfam" id="PF07157"/>
    </source>
</evidence>
<dbReference type="RefSeq" id="WP_000539634.1">
    <property type="nucleotide sequence ID" value="NZ_JPHZ01000007.1"/>
</dbReference>
<sequence length="391" mass="43814">MGWDTDLQDASFRGVQFECTSTKDTAPKTLAIKQAPYSDEAEIEDMGNDPRRISIQAVFTGPDYLTWVNALEAALSATGPGELIHPVFGVQQVQVVNHEIDHEATTPDFCTMSIEFIKAKAEKRELFVPVAVPEKIATTTIIDAPASALESALEKLKIGDTDKLFNTVNTIRNGIDQARNYLGVAKQAIEDVLSPADWIVGLVDDVTKLVTFDTNISALSKWRDVVHRVERFENLFQNDDTSPELQRVWRSTLAASQVAIAQQVVATTRTEMANNQEISFTPVDLALVRKKTREVLQQAIREERAINTFESITQIQVYKDVAAQIQDQIQELIETRPPITKTQVPVPCTLHWLAHYLYGDMRRAEEIRRLNPDLINPAALQVGMELTIYAR</sequence>
<accession>A0A0J1AAC4</accession>
<proteinExistence type="predicted"/>
<evidence type="ECO:0000313" key="3">
    <source>
        <dbReference type="Proteomes" id="UP000036122"/>
    </source>
</evidence>
<dbReference type="PATRIC" id="fig|1409923.3.peg.520"/>
<comment type="caution">
    <text evidence="2">The sequence shown here is derived from an EMBL/GenBank/DDBJ whole genome shotgun (WGS) entry which is preliminary data.</text>
</comment>
<dbReference type="AlphaFoldDB" id="A0A0J1AAC4"/>
<gene>
    <name evidence="2" type="ORF">T630_2360</name>
</gene>
<dbReference type="Pfam" id="PF07157">
    <property type="entry name" value="DNA_circ_N"/>
    <property type="match status" value="1"/>
</dbReference>
<feature type="domain" description="DNA circulation N-terminal" evidence="1">
    <location>
        <begin position="7"/>
        <end position="93"/>
    </location>
</feature>
<evidence type="ECO:0000313" key="2">
    <source>
        <dbReference type="EMBL" id="KLT91512.1"/>
    </source>
</evidence>
<name>A0A0J1AAC4_ACIBA</name>
<dbReference type="Proteomes" id="UP000036122">
    <property type="component" value="Unassembled WGS sequence"/>
</dbReference>
<dbReference type="InterPro" id="IPR009826">
    <property type="entry name" value="DNA_circ_N"/>
</dbReference>